<proteinExistence type="predicted"/>
<dbReference type="Proteomes" id="UP000234950">
    <property type="component" value="Unassembled WGS sequence"/>
</dbReference>
<dbReference type="AlphaFoldDB" id="A0A2N5HAC7"/>
<name>A0A2N5HAC7_9BACI</name>
<dbReference type="RefSeq" id="WP_101649839.1">
    <property type="nucleotide sequence ID" value="NZ_PGVE01000072.1"/>
</dbReference>
<sequence>MSQILNEKIPFTTVFLNLCNGEFIQAEGVSHVVLNMTPDGNGGFHLVSHDNFHATGTGDVTGSRYVVNGISKNTQNVKAPFPSTTTTISRLKVIAQKQGVPDFFTDFIVHITVNANGEVTAIKIEFDFDCN</sequence>
<keyword evidence="2" id="KW-1185">Reference proteome</keyword>
<organism evidence="1 2">
    <name type="scientific">Neobacillus cucumis</name>
    <dbReference type="NCBI Taxonomy" id="1740721"/>
    <lineage>
        <taxon>Bacteria</taxon>
        <taxon>Bacillati</taxon>
        <taxon>Bacillota</taxon>
        <taxon>Bacilli</taxon>
        <taxon>Bacillales</taxon>
        <taxon>Bacillaceae</taxon>
        <taxon>Neobacillus</taxon>
    </lineage>
</organism>
<accession>A0A2N5HAC7</accession>
<dbReference type="EMBL" id="PGVE01000072">
    <property type="protein sequence ID" value="PLS02473.1"/>
    <property type="molecule type" value="Genomic_DNA"/>
</dbReference>
<evidence type="ECO:0000313" key="2">
    <source>
        <dbReference type="Proteomes" id="UP000234950"/>
    </source>
</evidence>
<protein>
    <submittedName>
        <fullName evidence="1">Uncharacterized protein</fullName>
    </submittedName>
</protein>
<evidence type="ECO:0000313" key="1">
    <source>
        <dbReference type="EMBL" id="PLS02473.1"/>
    </source>
</evidence>
<comment type="caution">
    <text evidence="1">The sequence shown here is derived from an EMBL/GenBank/DDBJ whole genome shotgun (WGS) entry which is preliminary data.</text>
</comment>
<gene>
    <name evidence="1" type="ORF">CVD27_20200</name>
</gene>
<dbReference type="OrthoDB" id="9677438at2"/>
<reference evidence="1 2" key="1">
    <citation type="submission" date="2017-11" db="EMBL/GenBank/DDBJ databases">
        <title>Comparitive Functional Genomics of Dry Heat Resistant strains isolated from the Viking Spacecraft.</title>
        <authorList>
            <person name="Seuylemezian A."/>
            <person name="Cooper K."/>
            <person name="Vaishampayan P."/>
        </authorList>
    </citation>
    <scope>NUCLEOTIDE SEQUENCE [LARGE SCALE GENOMIC DNA]</scope>
    <source>
        <strain evidence="1 2">V32-6</strain>
    </source>
</reference>